<gene>
    <name evidence="2" type="ORF">TRFO_05921</name>
</gene>
<name>A0A1J4K3D2_9EUKA</name>
<feature type="coiled-coil region" evidence="1">
    <location>
        <begin position="227"/>
        <end position="369"/>
    </location>
</feature>
<accession>A0A1J4K3D2</accession>
<evidence type="ECO:0000313" key="2">
    <source>
        <dbReference type="EMBL" id="OHT05344.1"/>
    </source>
</evidence>
<dbReference type="Proteomes" id="UP000179807">
    <property type="component" value="Unassembled WGS sequence"/>
</dbReference>
<dbReference type="EMBL" id="MLAK01000760">
    <property type="protein sequence ID" value="OHT05344.1"/>
    <property type="molecule type" value="Genomic_DNA"/>
</dbReference>
<dbReference type="AlphaFoldDB" id="A0A1J4K3D2"/>
<feature type="coiled-coil region" evidence="1">
    <location>
        <begin position="153"/>
        <end position="180"/>
    </location>
</feature>
<reference evidence="2" key="1">
    <citation type="submission" date="2016-10" db="EMBL/GenBank/DDBJ databases">
        <authorList>
            <person name="Benchimol M."/>
            <person name="Almeida L.G."/>
            <person name="Vasconcelos A.T."/>
            <person name="Perreira-Neves A."/>
            <person name="Rosa I.A."/>
            <person name="Tasca T."/>
            <person name="Bogo M.R."/>
            <person name="de Souza W."/>
        </authorList>
    </citation>
    <scope>NUCLEOTIDE SEQUENCE [LARGE SCALE GENOMIC DNA]</scope>
    <source>
        <strain evidence="2">K</strain>
    </source>
</reference>
<sequence length="513" mass="60161">MNMEESSSSSMYSQSLYSENNTLSSSIESMSDNEFNMMQNEILISGQKLEPLINAYAKNHKLSNSFLPIQNLFDLFKRELKMNLILRQNLIKERNKIQSISQTLKLEESQKQAFFDKISHYLPEVLSNYEEATEYIIKNSKLFKQSNKFEKKKNEIYQIVDSLKEENQRLIHEKEQIKESFEFEESQRLLEMTQLLSTNEVLTEKNSAFIHQIDQLHEKCGKYEAMLKTKDSMIEELKNKIDHKKRKNSTLKKENNELKSTKNSQINDLQAKMKMSKTINDDLTSQNLELKTQLDESSEKLQKANNELSQLRIKIKKIELIEDDYSNIKKKNQELKKKLANNEENEAKCEKYEEIIHESKDSIINLRKKCRHFRLLSKELASQLEQQKNDQEASKDMILKLKARINNLDDLHQQAVNEIQSQHLLQSEATNNKLLTLEEKFHSIQKNYRFCAAENKRLVFQLREVSSDINRLESENAKLQTKVERLERDLSDSQDIASIGNPANFTENDSATL</sequence>
<evidence type="ECO:0000256" key="1">
    <source>
        <dbReference type="SAM" id="Coils"/>
    </source>
</evidence>
<organism evidence="2 3">
    <name type="scientific">Tritrichomonas foetus</name>
    <dbReference type="NCBI Taxonomy" id="1144522"/>
    <lineage>
        <taxon>Eukaryota</taxon>
        <taxon>Metamonada</taxon>
        <taxon>Parabasalia</taxon>
        <taxon>Tritrichomonadida</taxon>
        <taxon>Tritrichomonadidae</taxon>
        <taxon>Tritrichomonas</taxon>
    </lineage>
</organism>
<dbReference type="VEuPathDB" id="TrichDB:TRFO_05921"/>
<comment type="caution">
    <text evidence="2">The sequence shown here is derived from an EMBL/GenBank/DDBJ whole genome shotgun (WGS) entry which is preliminary data.</text>
</comment>
<dbReference type="GeneID" id="94827484"/>
<keyword evidence="1" id="KW-0175">Coiled coil</keyword>
<keyword evidence="3" id="KW-1185">Reference proteome</keyword>
<protein>
    <submittedName>
        <fullName evidence="2">Uncharacterized protein</fullName>
    </submittedName>
</protein>
<dbReference type="RefSeq" id="XP_068358480.1">
    <property type="nucleotide sequence ID" value="XM_068492780.1"/>
</dbReference>
<evidence type="ECO:0000313" key="3">
    <source>
        <dbReference type="Proteomes" id="UP000179807"/>
    </source>
</evidence>
<proteinExistence type="predicted"/>
<feature type="coiled-coil region" evidence="1">
    <location>
        <begin position="455"/>
        <end position="496"/>
    </location>
</feature>